<feature type="compositionally biased region" description="Low complexity" evidence="1">
    <location>
        <begin position="109"/>
        <end position="127"/>
    </location>
</feature>
<dbReference type="Proteomes" id="UP000646827">
    <property type="component" value="Unassembled WGS sequence"/>
</dbReference>
<feature type="region of interest" description="Disordered" evidence="1">
    <location>
        <begin position="105"/>
        <end position="128"/>
    </location>
</feature>
<sequence>MVPEPHFDSLTPPIHIFDSKHGRRLHRNKNFLVVENFLQSVKTSSLCKFVEQNPSFIAKNSSIEDNLINKWSDIVSVAAKKLDIKLSKPRRTPPWNEVLQVMNQQNNGTPASSSSTTSETPESKATSNSMNVLLSLKDKNQIKTNLSNLLLKREIVDKIVADFATQCNYHHPSQSLILDLGDINWESIFSEEELDRLDGFGDPMFPCLPDDILDILNTISSLETPLDAYNFARELDHDPVTEPLKSWISIELPNAACHFFHNHTLDFDKMLEYDQLYKNWGFLKTVIQGSNITEKGSEGSSKANGDAKNRKRSIPAIKPATTRKMGHNIDTIYSTNGIEVGCIEVGKDDDQTKSIKDGLIKMPIIMHDMLTQLAETEEVLRKAKVLGYVISSCSQGTKAAMLVMDSPAGFISRIRRSKYLGLPTCSENFTKKIVPLFKLALTGLIIMENTRSIINNSTNDLESLRVSAGWRLPPTFIPSSLISTSKSSTTASSSAPPKSSSAESSSSSKKQKTTK</sequence>
<evidence type="ECO:0000256" key="1">
    <source>
        <dbReference type="SAM" id="MobiDB-lite"/>
    </source>
</evidence>
<feature type="region of interest" description="Disordered" evidence="1">
    <location>
        <begin position="480"/>
        <end position="515"/>
    </location>
</feature>
<dbReference type="AlphaFoldDB" id="A0A8H7SCF6"/>
<evidence type="ECO:0000313" key="3">
    <source>
        <dbReference type="Proteomes" id="UP000646827"/>
    </source>
</evidence>
<gene>
    <name evidence="2" type="ORF">INT45_012159</name>
</gene>
<dbReference type="OrthoDB" id="2279267at2759"/>
<proteinExistence type="predicted"/>
<protein>
    <submittedName>
        <fullName evidence="2">Uncharacterized protein</fullName>
    </submittedName>
</protein>
<dbReference type="EMBL" id="JAEPRB010000025">
    <property type="protein sequence ID" value="KAG2225687.1"/>
    <property type="molecule type" value="Genomic_DNA"/>
</dbReference>
<name>A0A8H7SCF6_9FUNG</name>
<keyword evidence="3" id="KW-1185">Reference proteome</keyword>
<evidence type="ECO:0000313" key="2">
    <source>
        <dbReference type="EMBL" id="KAG2225687.1"/>
    </source>
</evidence>
<organism evidence="2 3">
    <name type="scientific">Circinella minor</name>
    <dbReference type="NCBI Taxonomy" id="1195481"/>
    <lineage>
        <taxon>Eukaryota</taxon>
        <taxon>Fungi</taxon>
        <taxon>Fungi incertae sedis</taxon>
        <taxon>Mucoromycota</taxon>
        <taxon>Mucoromycotina</taxon>
        <taxon>Mucoromycetes</taxon>
        <taxon>Mucorales</taxon>
        <taxon>Lichtheimiaceae</taxon>
        <taxon>Circinella</taxon>
    </lineage>
</organism>
<accession>A0A8H7SCF6</accession>
<feature type="compositionally biased region" description="Low complexity" evidence="1">
    <location>
        <begin position="480"/>
        <end position="508"/>
    </location>
</feature>
<comment type="caution">
    <text evidence="2">The sequence shown here is derived from an EMBL/GenBank/DDBJ whole genome shotgun (WGS) entry which is preliminary data.</text>
</comment>
<reference evidence="2 3" key="1">
    <citation type="submission" date="2020-12" db="EMBL/GenBank/DDBJ databases">
        <title>Metabolic potential, ecology and presence of endohyphal bacteria is reflected in genomic diversity of Mucoromycotina.</title>
        <authorList>
            <person name="Muszewska A."/>
            <person name="Okrasinska A."/>
            <person name="Steczkiewicz K."/>
            <person name="Drgas O."/>
            <person name="Orlowska M."/>
            <person name="Perlinska-Lenart U."/>
            <person name="Aleksandrzak-Piekarczyk T."/>
            <person name="Szatraj K."/>
            <person name="Zielenkiewicz U."/>
            <person name="Pilsyk S."/>
            <person name="Malc E."/>
            <person name="Mieczkowski P."/>
            <person name="Kruszewska J.S."/>
            <person name="Biernat P."/>
            <person name="Pawlowska J."/>
        </authorList>
    </citation>
    <scope>NUCLEOTIDE SEQUENCE [LARGE SCALE GENOMIC DNA]</scope>
    <source>
        <strain evidence="2 3">CBS 142.35</strain>
    </source>
</reference>